<gene>
    <name evidence="2" type="ORF">VMF7928_00899</name>
</gene>
<evidence type="ECO:0000256" key="1">
    <source>
        <dbReference type="SAM" id="MobiDB-lite"/>
    </source>
</evidence>
<keyword evidence="3" id="KW-1185">Reference proteome</keyword>
<reference evidence="2" key="1">
    <citation type="submission" date="2021-11" db="EMBL/GenBank/DDBJ databases">
        <authorList>
            <person name="Rodrigo-Torres L."/>
            <person name="Arahal R. D."/>
            <person name="Lucena T."/>
        </authorList>
    </citation>
    <scope>NUCLEOTIDE SEQUENCE</scope>
    <source>
        <strain evidence="2">CECT 7928</strain>
    </source>
</reference>
<protein>
    <submittedName>
        <fullName evidence="2">Uncharacterized protein</fullName>
    </submittedName>
</protein>
<feature type="region of interest" description="Disordered" evidence="1">
    <location>
        <begin position="78"/>
        <end position="102"/>
    </location>
</feature>
<dbReference type="RefSeq" id="WP_237360275.1">
    <property type="nucleotide sequence ID" value="NZ_CAKLDM010000001.1"/>
</dbReference>
<evidence type="ECO:0000313" key="3">
    <source>
        <dbReference type="Proteomes" id="UP000838748"/>
    </source>
</evidence>
<sequence length="102" mass="11206">MRTKDKFALELALEQFLQLTSSLDVAVAGSLSIDGKLVHFDNNVTGTDSNFKNIRRLVEHQGDLASLIAELQFESDNAKSTDDSNCSKNSSFSTPTAFKVKH</sequence>
<evidence type="ECO:0000313" key="2">
    <source>
        <dbReference type="EMBL" id="CAH0537063.1"/>
    </source>
</evidence>
<accession>A0ABM9A0W0</accession>
<feature type="compositionally biased region" description="Polar residues" evidence="1">
    <location>
        <begin position="83"/>
        <end position="96"/>
    </location>
</feature>
<comment type="caution">
    <text evidence="2">The sequence shown here is derived from an EMBL/GenBank/DDBJ whole genome shotgun (WGS) entry which is preliminary data.</text>
</comment>
<organism evidence="2 3">
    <name type="scientific">Vibrio marisflavi CECT 7928</name>
    <dbReference type="NCBI Taxonomy" id="634439"/>
    <lineage>
        <taxon>Bacteria</taxon>
        <taxon>Pseudomonadati</taxon>
        <taxon>Pseudomonadota</taxon>
        <taxon>Gammaproteobacteria</taxon>
        <taxon>Vibrionales</taxon>
        <taxon>Vibrionaceae</taxon>
        <taxon>Vibrio</taxon>
    </lineage>
</organism>
<proteinExistence type="predicted"/>
<dbReference type="EMBL" id="CAKLDM010000001">
    <property type="protein sequence ID" value="CAH0537063.1"/>
    <property type="molecule type" value="Genomic_DNA"/>
</dbReference>
<dbReference type="Proteomes" id="UP000838748">
    <property type="component" value="Unassembled WGS sequence"/>
</dbReference>
<name>A0ABM9A0W0_9VIBR</name>